<dbReference type="GO" id="GO:0005829">
    <property type="term" value="C:cytosol"/>
    <property type="evidence" value="ECO:0007669"/>
    <property type="project" value="TreeGrafter"/>
</dbReference>
<dbReference type="SUPFAM" id="SSF144020">
    <property type="entry name" value="FdhE-like"/>
    <property type="match status" value="1"/>
</dbReference>
<name>A0A1G9MXI1_9FIRM</name>
<dbReference type="InterPro" id="IPR024064">
    <property type="entry name" value="FdhE-like_sf"/>
</dbReference>
<dbReference type="STRING" id="321763.SAMN04488692_10938"/>
<dbReference type="AlphaFoldDB" id="A0A1G9MXI1"/>
<dbReference type="EMBL" id="FNGO01000009">
    <property type="protein sequence ID" value="SDL78814.1"/>
    <property type="molecule type" value="Genomic_DNA"/>
</dbReference>
<evidence type="ECO:0000313" key="2">
    <source>
        <dbReference type="Proteomes" id="UP000199476"/>
    </source>
</evidence>
<dbReference type="GO" id="GO:0008199">
    <property type="term" value="F:ferric iron binding"/>
    <property type="evidence" value="ECO:0007669"/>
    <property type="project" value="TreeGrafter"/>
</dbReference>
<accession>A0A1G9MXI1</accession>
<protein>
    <submittedName>
        <fullName evidence="1">Formate dehydrogenase formation protein</fullName>
    </submittedName>
</protein>
<organism evidence="1 2">
    <name type="scientific">Halarsenatibacter silvermanii</name>
    <dbReference type="NCBI Taxonomy" id="321763"/>
    <lineage>
        <taxon>Bacteria</taxon>
        <taxon>Bacillati</taxon>
        <taxon>Bacillota</taxon>
        <taxon>Clostridia</taxon>
        <taxon>Halanaerobiales</taxon>
        <taxon>Halarsenatibacteraceae</taxon>
        <taxon>Halarsenatibacter</taxon>
    </lineage>
</organism>
<sequence length="280" mass="32495">MKKSRQLTYPPPVADGMKKFYENLDEIYSQVQKNLTAEAISPVDIGYPENPASADKPLLRPGELNLPGEEVEKVMLEITGEFLGFFSEEEKKFSDLEEFRDLLADDDFSAHELLINYLQDEIIPAEQPLEKNLFNQMMLFTIRPFFSWLAREGENSAKITDSWRESFCPICGAIPELARLTGERGERRLWCWVCSTEWQYNRFYCPHCGEEKADGQRYFTVEESAYRVDVCDSCDGYLKVIDEEKVSEKHHDSLSWMINDIGTQHLDRLARQEGYELGEK</sequence>
<evidence type="ECO:0000313" key="1">
    <source>
        <dbReference type="EMBL" id="SDL78814.1"/>
    </source>
</evidence>
<keyword evidence="2" id="KW-1185">Reference proteome</keyword>
<proteinExistence type="predicted"/>
<dbReference type="CDD" id="cd16341">
    <property type="entry name" value="FdhE"/>
    <property type="match status" value="1"/>
</dbReference>
<dbReference type="Proteomes" id="UP000199476">
    <property type="component" value="Unassembled WGS sequence"/>
</dbReference>
<dbReference type="OrthoDB" id="9811074at2"/>
<dbReference type="GO" id="GO:0051604">
    <property type="term" value="P:protein maturation"/>
    <property type="evidence" value="ECO:0007669"/>
    <property type="project" value="TreeGrafter"/>
</dbReference>
<gene>
    <name evidence="1" type="ORF">SAMN04488692_10938</name>
</gene>
<dbReference type="InterPro" id="IPR006452">
    <property type="entry name" value="Formate_DH_accessory"/>
</dbReference>
<dbReference type="RefSeq" id="WP_089759787.1">
    <property type="nucleotide sequence ID" value="NZ_FNGO01000009.1"/>
</dbReference>
<dbReference type="Gene3D" id="3.90.1670.10">
    <property type="entry name" value="FdhE-like domain"/>
    <property type="match status" value="1"/>
</dbReference>
<dbReference type="PANTHER" id="PTHR37689">
    <property type="entry name" value="PROTEIN FDHE"/>
    <property type="match status" value="1"/>
</dbReference>
<dbReference type="PANTHER" id="PTHR37689:SF1">
    <property type="entry name" value="PROTEIN FDHE"/>
    <property type="match status" value="1"/>
</dbReference>
<reference evidence="1 2" key="1">
    <citation type="submission" date="2016-10" db="EMBL/GenBank/DDBJ databases">
        <authorList>
            <person name="de Groot N.N."/>
        </authorList>
    </citation>
    <scope>NUCLEOTIDE SEQUENCE [LARGE SCALE GENOMIC DNA]</scope>
    <source>
        <strain evidence="1 2">SLAS-1</strain>
    </source>
</reference>